<dbReference type="CDD" id="cd04301">
    <property type="entry name" value="NAT_SF"/>
    <property type="match status" value="1"/>
</dbReference>
<protein>
    <submittedName>
        <fullName evidence="2">GNAT family N-acetyltransferase</fullName>
    </submittedName>
</protein>
<dbReference type="InterPro" id="IPR016181">
    <property type="entry name" value="Acyl_CoA_acyltransferase"/>
</dbReference>
<dbReference type="PROSITE" id="PS51186">
    <property type="entry name" value="GNAT"/>
    <property type="match status" value="1"/>
</dbReference>
<dbReference type="GO" id="GO:0016747">
    <property type="term" value="F:acyltransferase activity, transferring groups other than amino-acyl groups"/>
    <property type="evidence" value="ECO:0007669"/>
    <property type="project" value="InterPro"/>
</dbReference>
<dbReference type="SUPFAM" id="SSF55729">
    <property type="entry name" value="Acyl-CoA N-acyltransferases (Nat)"/>
    <property type="match status" value="1"/>
</dbReference>
<evidence type="ECO:0000313" key="3">
    <source>
        <dbReference type="Proteomes" id="UP000284178"/>
    </source>
</evidence>
<gene>
    <name evidence="2" type="ORF">DWY25_06620</name>
</gene>
<dbReference type="RefSeq" id="WP_117894573.1">
    <property type="nucleotide sequence ID" value="NZ_CABJCV010000006.1"/>
</dbReference>
<dbReference type="EMBL" id="QRUP01000006">
    <property type="protein sequence ID" value="RGR75081.1"/>
    <property type="molecule type" value="Genomic_DNA"/>
</dbReference>
<feature type="domain" description="N-acetyltransferase" evidence="1">
    <location>
        <begin position="124"/>
        <end position="255"/>
    </location>
</feature>
<sequence>MMIRCSEKHRQECLAYLRQNPSLNLFLIGDIENYGFNQGFQTVFIDKDEFVHGIYLVYYHNLVIASEENRVDPQFVERLVQEYEIQAIQGRKEVLEGLALDAFSREECLFCELNTLKAESVSDPQIRQAQPQDAGRIKGLLDEVFQTDNEAAMIARRIETREGRHFIIERGGQVICQANSTAETAEAAILGGVATRADWRRQGLASAVMTALCGQLLSEGKKPCLFFENEEAGRIYSRLGFAPIGRWTLMLRQKEGSR</sequence>
<accession>A0A412G3F9</accession>
<dbReference type="InterPro" id="IPR000182">
    <property type="entry name" value="GNAT_dom"/>
</dbReference>
<dbReference type="Gene3D" id="3.40.630.30">
    <property type="match status" value="1"/>
</dbReference>
<organism evidence="2 3">
    <name type="scientific">Holdemania filiformis</name>
    <dbReference type="NCBI Taxonomy" id="61171"/>
    <lineage>
        <taxon>Bacteria</taxon>
        <taxon>Bacillati</taxon>
        <taxon>Bacillota</taxon>
        <taxon>Erysipelotrichia</taxon>
        <taxon>Erysipelotrichales</taxon>
        <taxon>Erysipelotrichaceae</taxon>
        <taxon>Holdemania</taxon>
    </lineage>
</organism>
<keyword evidence="2" id="KW-0808">Transferase</keyword>
<dbReference type="AlphaFoldDB" id="A0A412G3F9"/>
<dbReference type="Proteomes" id="UP000284178">
    <property type="component" value="Unassembled WGS sequence"/>
</dbReference>
<dbReference type="GeneID" id="83015077"/>
<reference evidence="2 3" key="1">
    <citation type="submission" date="2018-08" db="EMBL/GenBank/DDBJ databases">
        <title>A genome reference for cultivated species of the human gut microbiota.</title>
        <authorList>
            <person name="Zou Y."/>
            <person name="Xue W."/>
            <person name="Luo G."/>
        </authorList>
    </citation>
    <scope>NUCLEOTIDE SEQUENCE [LARGE SCALE GENOMIC DNA]</scope>
    <source>
        <strain evidence="2 3">AF24-29</strain>
    </source>
</reference>
<evidence type="ECO:0000313" key="2">
    <source>
        <dbReference type="EMBL" id="RGR75081.1"/>
    </source>
</evidence>
<comment type="caution">
    <text evidence="2">The sequence shown here is derived from an EMBL/GenBank/DDBJ whole genome shotgun (WGS) entry which is preliminary data.</text>
</comment>
<evidence type="ECO:0000259" key="1">
    <source>
        <dbReference type="PROSITE" id="PS51186"/>
    </source>
</evidence>
<keyword evidence="3" id="KW-1185">Reference proteome</keyword>
<dbReference type="InterPro" id="IPR027365">
    <property type="entry name" value="GNAT_acetyltra_YdfB-like"/>
</dbReference>
<dbReference type="Pfam" id="PF12746">
    <property type="entry name" value="GNAT_acetyltran"/>
    <property type="match status" value="1"/>
</dbReference>
<proteinExistence type="predicted"/>
<name>A0A412G3F9_9FIRM</name>